<evidence type="ECO:0000313" key="2">
    <source>
        <dbReference type="Proteomes" id="UP001346149"/>
    </source>
</evidence>
<protein>
    <submittedName>
        <fullName evidence="1">Uncharacterized protein</fullName>
    </submittedName>
</protein>
<evidence type="ECO:0000313" key="1">
    <source>
        <dbReference type="EMBL" id="KAK4788149.1"/>
    </source>
</evidence>
<reference evidence="1 2" key="1">
    <citation type="journal article" date="2023" name="Hortic Res">
        <title>Pangenome of water caltrop reveals structural variations and asymmetric subgenome divergence after allopolyploidization.</title>
        <authorList>
            <person name="Zhang X."/>
            <person name="Chen Y."/>
            <person name="Wang L."/>
            <person name="Yuan Y."/>
            <person name="Fang M."/>
            <person name="Shi L."/>
            <person name="Lu R."/>
            <person name="Comes H.P."/>
            <person name="Ma Y."/>
            <person name="Chen Y."/>
            <person name="Huang G."/>
            <person name="Zhou Y."/>
            <person name="Zheng Z."/>
            <person name="Qiu Y."/>
        </authorList>
    </citation>
    <scope>NUCLEOTIDE SEQUENCE [LARGE SCALE GENOMIC DNA]</scope>
    <source>
        <strain evidence="1">F231</strain>
    </source>
</reference>
<dbReference type="Proteomes" id="UP001346149">
    <property type="component" value="Unassembled WGS sequence"/>
</dbReference>
<name>A0AAN7R109_TRANT</name>
<keyword evidence="2" id="KW-1185">Reference proteome</keyword>
<accession>A0AAN7R109</accession>
<gene>
    <name evidence="1" type="ORF">SAY86_019468</name>
</gene>
<organism evidence="1 2">
    <name type="scientific">Trapa natans</name>
    <name type="common">Water chestnut</name>
    <dbReference type="NCBI Taxonomy" id="22666"/>
    <lineage>
        <taxon>Eukaryota</taxon>
        <taxon>Viridiplantae</taxon>
        <taxon>Streptophyta</taxon>
        <taxon>Embryophyta</taxon>
        <taxon>Tracheophyta</taxon>
        <taxon>Spermatophyta</taxon>
        <taxon>Magnoliopsida</taxon>
        <taxon>eudicotyledons</taxon>
        <taxon>Gunneridae</taxon>
        <taxon>Pentapetalae</taxon>
        <taxon>rosids</taxon>
        <taxon>malvids</taxon>
        <taxon>Myrtales</taxon>
        <taxon>Lythraceae</taxon>
        <taxon>Trapa</taxon>
    </lineage>
</organism>
<dbReference type="EMBL" id="JAXQNO010000011">
    <property type="protein sequence ID" value="KAK4788149.1"/>
    <property type="molecule type" value="Genomic_DNA"/>
</dbReference>
<dbReference type="AlphaFoldDB" id="A0AAN7R109"/>
<comment type="caution">
    <text evidence="1">The sequence shown here is derived from an EMBL/GenBank/DDBJ whole genome shotgun (WGS) entry which is preliminary data.</text>
</comment>
<proteinExistence type="predicted"/>
<sequence length="86" mass="10055">MLAGFDSSGSVESPLKLRPYFWKRFDLVSPSSSRRLRPRRSVKGFSSFRFSHCFPFMVPDYSVNLNLVFRFLLVDSRRTYCTVGFT</sequence>